<evidence type="ECO:0000313" key="2">
    <source>
        <dbReference type="EMBL" id="RXK55687.1"/>
    </source>
</evidence>
<reference evidence="2 3" key="1">
    <citation type="submission" date="2019-01" db="EMBL/GenBank/DDBJ databases">
        <title>Lacunisphaera sp. strain TWA-58.</title>
        <authorList>
            <person name="Chen W.-M."/>
        </authorList>
    </citation>
    <scope>NUCLEOTIDE SEQUENCE [LARGE SCALE GENOMIC DNA]</scope>
    <source>
        <strain evidence="2 3">TWA-58</strain>
    </source>
</reference>
<dbReference type="Pfam" id="PF08241">
    <property type="entry name" value="Methyltransf_11"/>
    <property type="match status" value="1"/>
</dbReference>
<organism evidence="2 3">
    <name type="scientific">Oleiharenicola lentus</name>
    <dbReference type="NCBI Taxonomy" id="2508720"/>
    <lineage>
        <taxon>Bacteria</taxon>
        <taxon>Pseudomonadati</taxon>
        <taxon>Verrucomicrobiota</taxon>
        <taxon>Opitutia</taxon>
        <taxon>Opitutales</taxon>
        <taxon>Opitutaceae</taxon>
        <taxon>Oleiharenicola</taxon>
    </lineage>
</organism>
<dbReference type="GO" id="GO:0008757">
    <property type="term" value="F:S-adenosylmethionine-dependent methyltransferase activity"/>
    <property type="evidence" value="ECO:0007669"/>
    <property type="project" value="InterPro"/>
</dbReference>
<evidence type="ECO:0000313" key="3">
    <source>
        <dbReference type="Proteomes" id="UP000290218"/>
    </source>
</evidence>
<comment type="caution">
    <text evidence="2">The sequence shown here is derived from an EMBL/GenBank/DDBJ whole genome shotgun (WGS) entry which is preliminary data.</text>
</comment>
<keyword evidence="3" id="KW-1185">Reference proteome</keyword>
<dbReference type="SUPFAM" id="SSF53335">
    <property type="entry name" value="S-adenosyl-L-methionine-dependent methyltransferases"/>
    <property type="match status" value="1"/>
</dbReference>
<gene>
    <name evidence="2" type="ORF">ESB00_07335</name>
</gene>
<accession>A0A4Q1C9I6</accession>
<evidence type="ECO:0000259" key="1">
    <source>
        <dbReference type="Pfam" id="PF08241"/>
    </source>
</evidence>
<protein>
    <submittedName>
        <fullName evidence="2">Methyltransferase domain-containing protein</fullName>
    </submittedName>
</protein>
<dbReference type="Gene3D" id="3.40.50.150">
    <property type="entry name" value="Vaccinia Virus protein VP39"/>
    <property type="match status" value="1"/>
</dbReference>
<dbReference type="Proteomes" id="UP000290218">
    <property type="component" value="Unassembled WGS sequence"/>
</dbReference>
<name>A0A4Q1C9I6_9BACT</name>
<dbReference type="InterPro" id="IPR013216">
    <property type="entry name" value="Methyltransf_11"/>
</dbReference>
<proteinExistence type="predicted"/>
<dbReference type="AlphaFoldDB" id="A0A4Q1C9I6"/>
<feature type="domain" description="Methyltransferase type 11" evidence="1">
    <location>
        <begin position="90"/>
        <end position="137"/>
    </location>
</feature>
<dbReference type="GO" id="GO:0032259">
    <property type="term" value="P:methylation"/>
    <property type="evidence" value="ECO:0007669"/>
    <property type="project" value="UniProtKB-KW"/>
</dbReference>
<dbReference type="InterPro" id="IPR029063">
    <property type="entry name" value="SAM-dependent_MTases_sf"/>
</dbReference>
<keyword evidence="2" id="KW-0808">Transferase</keyword>
<sequence length="262" mass="29838">MGAGQRRMTTTAALPLEQHNIEIQRNRAAWERKPMLREIYLGFYRQIAARLNPRLTGPVVELGSGMGRIKEVIPHCLTTDLFPNPWLDRRENCYALSFADGEVSHLILFDVWHHLRYPGTALQEFHRVLTTGGRLILFEPAASWVGRLIYHFFHHEPVAVRDPITWEAPAGFRAADADYYAAQGSATRLFWWGEGHARLKGWKLSEVRPLTSFDYFASGGFSGPQLGGRFLHGLMRTLDFLVTPFPRVFAARLLVVLEKEPA</sequence>
<keyword evidence="2" id="KW-0489">Methyltransferase</keyword>
<dbReference type="EMBL" id="SDHX01000001">
    <property type="protein sequence ID" value="RXK55687.1"/>
    <property type="molecule type" value="Genomic_DNA"/>
</dbReference>
<dbReference type="OrthoDB" id="8769632at2"/>